<name>A0A2M6WR05_9BACT</name>
<dbReference type="PANTHER" id="PTHR45947">
    <property type="entry name" value="SULFOQUINOVOSYL TRANSFERASE SQD2"/>
    <property type="match status" value="1"/>
</dbReference>
<evidence type="ECO:0000313" key="2">
    <source>
        <dbReference type="EMBL" id="PIT95166.1"/>
    </source>
</evidence>
<dbReference type="PANTHER" id="PTHR45947:SF13">
    <property type="entry name" value="TRANSFERASE"/>
    <property type="match status" value="1"/>
</dbReference>
<dbReference type="InterPro" id="IPR050194">
    <property type="entry name" value="Glycosyltransferase_grp1"/>
</dbReference>
<gene>
    <name evidence="2" type="ORF">COT96_01865</name>
</gene>
<dbReference type="Gene3D" id="3.40.50.2000">
    <property type="entry name" value="Glycogen Phosphorylase B"/>
    <property type="match status" value="2"/>
</dbReference>
<dbReference type="Proteomes" id="UP000228964">
    <property type="component" value="Unassembled WGS sequence"/>
</dbReference>
<dbReference type="AlphaFoldDB" id="A0A2M6WR05"/>
<evidence type="ECO:0000313" key="3">
    <source>
        <dbReference type="Proteomes" id="UP000228964"/>
    </source>
</evidence>
<dbReference type="InterPro" id="IPR028098">
    <property type="entry name" value="Glyco_trans_4-like_N"/>
</dbReference>
<comment type="caution">
    <text evidence="2">The sequence shown here is derived from an EMBL/GenBank/DDBJ whole genome shotgun (WGS) entry which is preliminary data.</text>
</comment>
<dbReference type="GO" id="GO:0016757">
    <property type="term" value="F:glycosyltransferase activity"/>
    <property type="evidence" value="ECO:0007669"/>
    <property type="project" value="TreeGrafter"/>
</dbReference>
<dbReference type="EMBL" id="PFAO01000045">
    <property type="protein sequence ID" value="PIT95166.1"/>
    <property type="molecule type" value="Genomic_DNA"/>
</dbReference>
<dbReference type="Pfam" id="PF13692">
    <property type="entry name" value="Glyco_trans_1_4"/>
    <property type="match status" value="1"/>
</dbReference>
<organism evidence="2 3">
    <name type="scientific">Candidatus Falkowbacteria bacterium CG10_big_fil_rev_8_21_14_0_10_38_22</name>
    <dbReference type="NCBI Taxonomy" id="1974564"/>
    <lineage>
        <taxon>Bacteria</taxon>
        <taxon>Candidatus Falkowiibacteriota</taxon>
    </lineage>
</organism>
<dbReference type="SUPFAM" id="SSF53756">
    <property type="entry name" value="UDP-Glycosyltransferase/glycogen phosphorylase"/>
    <property type="match status" value="1"/>
</dbReference>
<proteinExistence type="predicted"/>
<accession>A0A2M6WR05</accession>
<sequence>MKICLINNLYQPYQRGGAENIVQIISRGLIEAGQQVVIIATKPRGELRITNYELRVYYLNSFYYNLNKLPKFLRLFWQIWNTLNLVSYFSIKKILLAEKCDAVITNNLMGVGFLTPLAIRSLKIKHCHYLHDIQLIHPSGLIYCGQEKRVRSLGARAYARLCRWLFASPEIVISPSNWLLDFHQGRGFFPLAKKIVLPNPVAELAFKPSGQKNNNIFTPLNPVRNLLLNGTGDTDLTGFNFLFVGQIEQHKGIIFLVKAFIKFLDIVKQKTELIIIGAGAKMPEVEKMIAKNNKIKLLGKVSPATVFEQMAAADCLIVPSLCYENSPSVIYQAWQSGLPIIAANIGGIKELLRDSQLMLFAPGSQEELINKMSWAMANPAELKKISQAGLIKAKEYNLDNYLKKLLAIIST</sequence>
<protein>
    <recommendedName>
        <fullName evidence="1">Glycosyltransferase subfamily 4-like N-terminal domain-containing protein</fullName>
    </recommendedName>
</protein>
<reference evidence="3" key="1">
    <citation type="submission" date="2017-09" db="EMBL/GenBank/DDBJ databases">
        <title>Depth-based differentiation of microbial function through sediment-hosted aquifers and enrichment of novel symbionts in the deep terrestrial subsurface.</title>
        <authorList>
            <person name="Probst A.J."/>
            <person name="Ladd B."/>
            <person name="Jarett J.K."/>
            <person name="Geller-Mcgrath D.E."/>
            <person name="Sieber C.M.K."/>
            <person name="Emerson J.B."/>
            <person name="Anantharaman K."/>
            <person name="Thomas B.C."/>
            <person name="Malmstrom R."/>
            <person name="Stieglmeier M."/>
            <person name="Klingl A."/>
            <person name="Woyke T."/>
            <person name="Ryan C.M."/>
            <person name="Banfield J.F."/>
        </authorList>
    </citation>
    <scope>NUCLEOTIDE SEQUENCE [LARGE SCALE GENOMIC DNA]</scope>
</reference>
<evidence type="ECO:0000259" key="1">
    <source>
        <dbReference type="Pfam" id="PF13439"/>
    </source>
</evidence>
<feature type="domain" description="Glycosyltransferase subfamily 4-like N-terminal" evidence="1">
    <location>
        <begin position="16"/>
        <end position="201"/>
    </location>
</feature>
<dbReference type="Pfam" id="PF13439">
    <property type="entry name" value="Glyco_transf_4"/>
    <property type="match status" value="1"/>
</dbReference>